<feature type="region of interest" description="Disordered" evidence="9">
    <location>
        <begin position="833"/>
        <end position="866"/>
    </location>
</feature>
<feature type="region of interest" description="Disordered" evidence="9">
    <location>
        <begin position="331"/>
        <end position="366"/>
    </location>
</feature>
<dbReference type="FunFam" id="1.25.10.10:FF:000004">
    <property type="entry name" value="Pumilio homolog 1 isoform 2"/>
    <property type="match status" value="1"/>
</dbReference>
<dbReference type="OMA" id="KEWIFRE"/>
<dbReference type="PROSITE" id="PS50302">
    <property type="entry name" value="PUM"/>
    <property type="match status" value="7"/>
</dbReference>
<evidence type="ECO:0000259" key="10">
    <source>
        <dbReference type="PROSITE" id="PS50303"/>
    </source>
</evidence>
<dbReference type="InterPro" id="IPR033133">
    <property type="entry name" value="PUM-HD"/>
</dbReference>
<feature type="repeat" description="Pumilio" evidence="8">
    <location>
        <begin position="689"/>
        <end position="724"/>
    </location>
</feature>
<gene>
    <name evidence="11" type="ORF">CTHT_0023280</name>
</gene>
<feature type="repeat" description="Pumilio" evidence="8">
    <location>
        <begin position="545"/>
        <end position="580"/>
    </location>
</feature>
<dbReference type="AlphaFoldDB" id="G0S4R7"/>
<dbReference type="GeneID" id="18256366"/>
<protein>
    <recommendedName>
        <fullName evidence="7">Pumilio homology domain family member 3</fullName>
    </recommendedName>
</protein>
<evidence type="ECO:0000313" key="12">
    <source>
        <dbReference type="Proteomes" id="UP000008066"/>
    </source>
</evidence>
<feature type="compositionally biased region" description="Polar residues" evidence="9">
    <location>
        <begin position="383"/>
        <end position="403"/>
    </location>
</feature>
<organism evidence="12">
    <name type="scientific">Chaetomium thermophilum (strain DSM 1495 / CBS 144.50 / IMI 039719)</name>
    <name type="common">Thermochaetoides thermophila</name>
    <dbReference type="NCBI Taxonomy" id="759272"/>
    <lineage>
        <taxon>Eukaryota</taxon>
        <taxon>Fungi</taxon>
        <taxon>Dikarya</taxon>
        <taxon>Ascomycota</taxon>
        <taxon>Pezizomycotina</taxon>
        <taxon>Sordariomycetes</taxon>
        <taxon>Sordariomycetidae</taxon>
        <taxon>Sordariales</taxon>
        <taxon>Chaetomiaceae</taxon>
        <taxon>Thermochaetoides</taxon>
    </lineage>
</organism>
<feature type="compositionally biased region" description="Low complexity" evidence="9">
    <location>
        <begin position="838"/>
        <end position="847"/>
    </location>
</feature>
<dbReference type="GO" id="GO:0005737">
    <property type="term" value="C:cytoplasm"/>
    <property type="evidence" value="ECO:0007669"/>
    <property type="project" value="UniProtKB-SubCell"/>
</dbReference>
<dbReference type="GO" id="GO:0000288">
    <property type="term" value="P:nuclear-transcribed mRNA catabolic process, deadenylation-dependent decay"/>
    <property type="evidence" value="ECO:0007669"/>
    <property type="project" value="TreeGrafter"/>
</dbReference>
<dbReference type="OrthoDB" id="668540at2759"/>
<comment type="similarity">
    <text evidence="6">Belongs to the PUF3 family.</text>
</comment>
<dbReference type="Proteomes" id="UP000008066">
    <property type="component" value="Unassembled WGS sequence"/>
</dbReference>
<feature type="compositionally biased region" description="Polar residues" evidence="9">
    <location>
        <begin position="45"/>
        <end position="57"/>
    </location>
</feature>
<evidence type="ECO:0000313" key="11">
    <source>
        <dbReference type="EMBL" id="EGS20496.1"/>
    </source>
</evidence>
<dbReference type="PROSITE" id="PS50303">
    <property type="entry name" value="PUM_HD"/>
    <property type="match status" value="1"/>
</dbReference>
<evidence type="ECO:0000256" key="1">
    <source>
        <dbReference type="ARBA" id="ARBA00004496"/>
    </source>
</evidence>
<dbReference type="CDD" id="cd07920">
    <property type="entry name" value="Pumilio"/>
    <property type="match status" value="1"/>
</dbReference>
<feature type="repeat" description="Pumilio" evidence="8">
    <location>
        <begin position="617"/>
        <end position="652"/>
    </location>
</feature>
<feature type="repeat" description="Pumilio" evidence="8">
    <location>
        <begin position="509"/>
        <end position="544"/>
    </location>
</feature>
<feature type="region of interest" description="Disordered" evidence="9">
    <location>
        <begin position="1"/>
        <end position="57"/>
    </location>
</feature>
<evidence type="ECO:0000256" key="3">
    <source>
        <dbReference type="ARBA" id="ARBA00022737"/>
    </source>
</evidence>
<evidence type="ECO:0000256" key="4">
    <source>
        <dbReference type="ARBA" id="ARBA00022884"/>
    </source>
</evidence>
<accession>G0S4R7</accession>
<feature type="compositionally biased region" description="Polar residues" evidence="9">
    <location>
        <begin position="331"/>
        <end position="348"/>
    </location>
</feature>
<feature type="compositionally biased region" description="Polar residues" evidence="9">
    <location>
        <begin position="88"/>
        <end position="100"/>
    </location>
</feature>
<feature type="repeat" description="Pumilio" evidence="8">
    <location>
        <begin position="653"/>
        <end position="688"/>
    </location>
</feature>
<keyword evidence="2" id="KW-0963">Cytoplasm</keyword>
<evidence type="ECO:0000256" key="7">
    <source>
        <dbReference type="ARBA" id="ARBA00081811"/>
    </source>
</evidence>
<dbReference type="RefSeq" id="XP_006692792.1">
    <property type="nucleotide sequence ID" value="XM_006692729.1"/>
</dbReference>
<feature type="compositionally biased region" description="Polar residues" evidence="9">
    <location>
        <begin position="107"/>
        <end position="130"/>
    </location>
</feature>
<dbReference type="GO" id="GO:0003730">
    <property type="term" value="F:mRNA 3'-UTR binding"/>
    <property type="evidence" value="ECO:0007669"/>
    <property type="project" value="TreeGrafter"/>
</dbReference>
<dbReference type="PANTHER" id="PTHR12537">
    <property type="entry name" value="RNA BINDING PROTEIN PUMILIO-RELATED"/>
    <property type="match status" value="1"/>
</dbReference>
<reference evidence="11 12" key="1">
    <citation type="journal article" date="2011" name="Cell">
        <title>Insight into structure and assembly of the nuclear pore complex by utilizing the genome of a eukaryotic thermophile.</title>
        <authorList>
            <person name="Amlacher S."/>
            <person name="Sarges P."/>
            <person name="Flemming D."/>
            <person name="van Noort V."/>
            <person name="Kunze R."/>
            <person name="Devos D.P."/>
            <person name="Arumugam M."/>
            <person name="Bork P."/>
            <person name="Hurt E."/>
        </authorList>
    </citation>
    <scope>NUCLEOTIDE SEQUENCE [LARGE SCALE GENOMIC DNA]</scope>
    <source>
        <strain evidence="12">DSM 1495 / CBS 144.50 / IMI 039719</strain>
    </source>
</reference>
<dbReference type="HOGENOM" id="CLU_004017_4_0_1"/>
<evidence type="ECO:0000256" key="9">
    <source>
        <dbReference type="SAM" id="MobiDB-lite"/>
    </source>
</evidence>
<evidence type="ECO:0000256" key="5">
    <source>
        <dbReference type="ARBA" id="ARBA00024893"/>
    </source>
</evidence>
<feature type="compositionally biased region" description="Polar residues" evidence="9">
    <location>
        <begin position="138"/>
        <end position="174"/>
    </location>
</feature>
<feature type="repeat" description="Pumilio" evidence="8">
    <location>
        <begin position="581"/>
        <end position="616"/>
    </location>
</feature>
<feature type="region of interest" description="Disordered" evidence="9">
    <location>
        <begin position="383"/>
        <end position="407"/>
    </location>
</feature>
<feature type="compositionally biased region" description="Low complexity" evidence="9">
    <location>
        <begin position="19"/>
        <end position="33"/>
    </location>
</feature>
<sequence length="866" mass="93697">MTNSPRPTIATTSRFFGASSSSTGNGNGRSQQQELVNGNGFTGWPTGTSSIWGTNGVSNSLPNGAGAASVRRGSSTIETLSRAADGLSRSNDVDGSSVTNGGHALASWTSPWSQTASLPRPQSGNTSPRSHASVYETYGSTAQLDSTPSNAQRTQARSRPQTSSMEPSYNNTSFADYPHENGTSDSYPQLRADSERFTAFPRNQRPFGQSLLNGAVGTNHSEGTRTSLPHPFGGFAYPPSASHSQRPSLAAISTGYNVSNTNGHAEETSSISDIENTLRNVTIGSGLNGIASNGGSNGVSNGVSNGLSNGLSNGAPTSGFGSFGSSTNGSQAFQFNPISQPWESSQENPLGFGAARPTLPTPAPTPADDVAYFAALASALNGSRTSQQQQTMNLWAPSSSQQDPRVRPDMDRRGFNQPFLQAPQTLMPPSSFYGANFPPYPPAPFDTYSPVRPNFPSMSAVPLLNLYGIGPGAVPFGSRDHDPSRDVRSVLLEEFKSSSKSSKRWELKDIRGHIVEFSGDQDGSRFIQQKLLTANSEEKEWIFREIEPNAVQLMKDLFGNYVIQKFFEHGSMAHKTKLAQAMHGKMFDLSTQTYGCRVVQKALEHVLVEEQAVLVKELQPEILKVIKNQNGNHVVQQIIAVVSRSEIDFIMDSMKGRISELASDAYACRVVQRVLERGTDDDKAFILKELHACAQMLVVDQYGNYVAQHVIQHGKPEDRSKMIEVVIPQVVGLSKHKFASNVVETCIAHGTPEQQRAIRDQILPANDTQNSLLQLMKDPYGNYVIQKLLDTLKGQDRDVLCVKMRPLFDILRKQGHSGRQAAAVDRLWAAINRPQPQPQVQAQAATQNGNSTQSNHPAPSSSEIAS</sequence>
<dbReference type="STRING" id="759272.G0S4R7"/>
<feature type="domain" description="PUM-HD" evidence="10">
    <location>
        <begin position="487"/>
        <end position="828"/>
    </location>
</feature>
<dbReference type="SMART" id="SM00025">
    <property type="entry name" value="Pumilio"/>
    <property type="match status" value="8"/>
</dbReference>
<dbReference type="Gene3D" id="1.25.10.10">
    <property type="entry name" value="Leucine-rich Repeat Variant"/>
    <property type="match status" value="1"/>
</dbReference>
<keyword evidence="4" id="KW-0694">RNA-binding</keyword>
<feature type="region of interest" description="Disordered" evidence="9">
    <location>
        <begin position="87"/>
        <end position="188"/>
    </location>
</feature>
<proteinExistence type="inferred from homology"/>
<dbReference type="SUPFAM" id="SSF48371">
    <property type="entry name" value="ARM repeat"/>
    <property type="match status" value="1"/>
</dbReference>
<keyword evidence="3" id="KW-0677">Repeat</keyword>
<dbReference type="InterPro" id="IPR011989">
    <property type="entry name" value="ARM-like"/>
</dbReference>
<dbReference type="InterPro" id="IPR016024">
    <property type="entry name" value="ARM-type_fold"/>
</dbReference>
<evidence type="ECO:0000256" key="6">
    <source>
        <dbReference type="ARBA" id="ARBA00060736"/>
    </source>
</evidence>
<dbReference type="EMBL" id="GL988041">
    <property type="protein sequence ID" value="EGS20496.1"/>
    <property type="molecule type" value="Genomic_DNA"/>
</dbReference>
<feature type="repeat" description="Pumilio" evidence="8">
    <location>
        <begin position="767"/>
        <end position="802"/>
    </location>
</feature>
<feature type="compositionally biased region" description="Polar residues" evidence="9">
    <location>
        <begin position="1"/>
        <end position="14"/>
    </location>
</feature>
<evidence type="ECO:0000256" key="2">
    <source>
        <dbReference type="ARBA" id="ARBA00022490"/>
    </source>
</evidence>
<name>G0S4R7_CHATD</name>
<comment type="function">
    <text evidence="5">RNA-binding nucleolar protein required for pre-rRNA processing. Involved in production of 18S rRNA and assembly of small ribosomal subunit.</text>
</comment>
<feature type="compositionally biased region" description="Polar residues" evidence="9">
    <location>
        <begin position="848"/>
        <end position="866"/>
    </location>
</feature>
<dbReference type="KEGG" id="cthr:CTHT_0023280"/>
<evidence type="ECO:0000256" key="8">
    <source>
        <dbReference type="PROSITE-ProRule" id="PRU00317"/>
    </source>
</evidence>
<dbReference type="InterPro" id="IPR001313">
    <property type="entry name" value="Pumilio_RNA-bd_rpt"/>
</dbReference>
<dbReference type="InterPro" id="IPR033712">
    <property type="entry name" value="Pumilio_RNA-bd"/>
</dbReference>
<dbReference type="PANTHER" id="PTHR12537:SF12">
    <property type="entry name" value="MATERNAL PROTEIN PUMILIO"/>
    <property type="match status" value="1"/>
</dbReference>
<dbReference type="Pfam" id="PF00806">
    <property type="entry name" value="PUF"/>
    <property type="match status" value="8"/>
</dbReference>
<keyword evidence="12" id="KW-1185">Reference proteome</keyword>
<comment type="subcellular location">
    <subcellularLocation>
        <location evidence="1">Cytoplasm</location>
    </subcellularLocation>
</comment>
<dbReference type="eggNOG" id="KOG1488">
    <property type="taxonomic scope" value="Eukaryota"/>
</dbReference>